<feature type="transmembrane region" description="Helical" evidence="1">
    <location>
        <begin position="224"/>
        <end position="248"/>
    </location>
</feature>
<proteinExistence type="predicted"/>
<evidence type="ECO:0000313" key="2">
    <source>
        <dbReference type="EMBL" id="PKY43980.1"/>
    </source>
</evidence>
<accession>A0A2I1GBH6</accession>
<feature type="transmembrane region" description="Helical" evidence="1">
    <location>
        <begin position="260"/>
        <end position="278"/>
    </location>
</feature>
<comment type="caution">
    <text evidence="2">The sequence shown here is derived from an EMBL/GenBank/DDBJ whole genome shotgun (WGS) entry which is preliminary data.</text>
</comment>
<feature type="transmembrane region" description="Helical" evidence="1">
    <location>
        <begin position="290"/>
        <end position="309"/>
    </location>
</feature>
<name>A0A2I1GBH6_9GLOM</name>
<keyword evidence="1" id="KW-1133">Transmembrane helix</keyword>
<protein>
    <recommendedName>
        <fullName evidence="4">Transmembrane protein</fullName>
    </recommendedName>
</protein>
<gene>
    <name evidence="2" type="ORF">RhiirA4_541505</name>
</gene>
<evidence type="ECO:0000313" key="3">
    <source>
        <dbReference type="Proteomes" id="UP000234323"/>
    </source>
</evidence>
<feature type="transmembrane region" description="Helical" evidence="1">
    <location>
        <begin position="321"/>
        <end position="346"/>
    </location>
</feature>
<reference evidence="2 3" key="1">
    <citation type="submission" date="2015-10" db="EMBL/GenBank/DDBJ databases">
        <title>Genome analyses suggest a sexual origin of heterokaryosis in a supposedly ancient asexual fungus.</title>
        <authorList>
            <person name="Ropars J."/>
            <person name="Sedzielewska K."/>
            <person name="Noel J."/>
            <person name="Charron P."/>
            <person name="Farinelli L."/>
            <person name="Marton T."/>
            <person name="Kruger M."/>
            <person name="Pelin A."/>
            <person name="Brachmann A."/>
            <person name="Corradi N."/>
        </authorList>
    </citation>
    <scope>NUCLEOTIDE SEQUENCE [LARGE SCALE GENOMIC DNA]</scope>
    <source>
        <strain evidence="2 3">A4</strain>
    </source>
</reference>
<evidence type="ECO:0008006" key="4">
    <source>
        <dbReference type="Google" id="ProtNLM"/>
    </source>
</evidence>
<dbReference type="EMBL" id="LLXI01000291">
    <property type="protein sequence ID" value="PKY43980.1"/>
    <property type="molecule type" value="Genomic_DNA"/>
</dbReference>
<evidence type="ECO:0000256" key="1">
    <source>
        <dbReference type="SAM" id="Phobius"/>
    </source>
</evidence>
<feature type="transmembrane region" description="Helical" evidence="1">
    <location>
        <begin position="43"/>
        <end position="61"/>
    </location>
</feature>
<feature type="transmembrane region" description="Helical" evidence="1">
    <location>
        <begin position="120"/>
        <end position="140"/>
    </location>
</feature>
<sequence length="393" mass="46863">MDKGTKDSFNDYRVYLSIGYVFFEFSLFLAAFVLLIIMTHEGVVLFTIDAIIIFIIVNMSARMAMMFDPYHIVLLILVGNFSKFSVYILIYHFVRKYFHPNILKDQWNILPSLNFNFRPFFVGIVIFDFVVSLIILYLYFKGITKRHTDIKIHIGDNKLNGDSKDREIFISIVEKSNRKKKSDREEKKTFLDHFKVYRKEFNKYILVANKENVKLILAHKYYRMILLCSHLNLLICDLFIIEWCFWWAFEIYHVDEWLLIYSIPWSLLLPTINIFTMLKGSRTASKICLFLYYFVSILQILYCFCRIYNYYTLSKVIQPKIFSLILLLGLTGLTLILPCAAAVHLFQNSIFFEGLKELQKHLNYSPSDAYDPKHSYDFYKNVYEKNENEERWI</sequence>
<keyword evidence="1" id="KW-0472">Membrane</keyword>
<dbReference type="VEuPathDB" id="FungiDB:RhiirFUN_004710"/>
<dbReference type="AlphaFoldDB" id="A0A2I1GBH6"/>
<organism evidence="2 3">
    <name type="scientific">Rhizophagus irregularis</name>
    <dbReference type="NCBI Taxonomy" id="588596"/>
    <lineage>
        <taxon>Eukaryota</taxon>
        <taxon>Fungi</taxon>
        <taxon>Fungi incertae sedis</taxon>
        <taxon>Mucoromycota</taxon>
        <taxon>Glomeromycotina</taxon>
        <taxon>Glomeromycetes</taxon>
        <taxon>Glomerales</taxon>
        <taxon>Glomeraceae</taxon>
        <taxon>Rhizophagus</taxon>
    </lineage>
</organism>
<dbReference type="VEuPathDB" id="FungiDB:FUN_024038"/>
<feature type="transmembrane region" description="Helical" evidence="1">
    <location>
        <begin position="12"/>
        <end position="37"/>
    </location>
</feature>
<feature type="transmembrane region" description="Helical" evidence="1">
    <location>
        <begin position="73"/>
        <end position="94"/>
    </location>
</feature>
<keyword evidence="3" id="KW-1185">Reference proteome</keyword>
<dbReference type="Proteomes" id="UP000234323">
    <property type="component" value="Unassembled WGS sequence"/>
</dbReference>
<keyword evidence="1" id="KW-0812">Transmembrane</keyword>
<dbReference type="VEuPathDB" id="FungiDB:RhiirA1_527992"/>